<dbReference type="EMBL" id="JADOGI010000172">
    <property type="protein sequence ID" value="MBF8191700.1"/>
    <property type="molecule type" value="Genomic_DNA"/>
</dbReference>
<evidence type="ECO:0000313" key="2">
    <source>
        <dbReference type="Proteomes" id="UP000605361"/>
    </source>
</evidence>
<dbReference type="Proteomes" id="UP000605361">
    <property type="component" value="Unassembled WGS sequence"/>
</dbReference>
<reference evidence="1" key="1">
    <citation type="submission" date="2020-11" db="EMBL/GenBank/DDBJ databases">
        <title>Whole-genome analyses of Nonomuraea sp. K274.</title>
        <authorList>
            <person name="Veyisoglu A."/>
        </authorList>
    </citation>
    <scope>NUCLEOTIDE SEQUENCE</scope>
    <source>
        <strain evidence="1">K274</strain>
    </source>
</reference>
<protein>
    <submittedName>
        <fullName evidence="1">Uncharacterized protein</fullName>
    </submittedName>
</protein>
<name>A0A931AHE3_9ACTN</name>
<proteinExistence type="predicted"/>
<dbReference type="AlphaFoldDB" id="A0A931AHE3"/>
<accession>A0A931AHE3</accession>
<sequence length="124" mass="14660">MHVSDLTDALGDLLRSLVQVSQGYDSRFSWDGEPTEYRWIFIHQDDTLQVRILSFDDRRRPEPDEAGWERFTLWSEPRPIVDAVVQSARRVLSATGEEEYARQWDGEAFPLHELNILEFWLKDH</sequence>
<dbReference type="RefSeq" id="WP_195900607.1">
    <property type="nucleotide sequence ID" value="NZ_JADOGI010000172.1"/>
</dbReference>
<gene>
    <name evidence="1" type="ORF">ITP53_39620</name>
</gene>
<keyword evidence="2" id="KW-1185">Reference proteome</keyword>
<evidence type="ECO:0000313" key="1">
    <source>
        <dbReference type="EMBL" id="MBF8191700.1"/>
    </source>
</evidence>
<comment type="caution">
    <text evidence="1">The sequence shown here is derived from an EMBL/GenBank/DDBJ whole genome shotgun (WGS) entry which is preliminary data.</text>
</comment>
<organism evidence="1 2">
    <name type="scientific">Nonomuraea cypriaca</name>
    <dbReference type="NCBI Taxonomy" id="1187855"/>
    <lineage>
        <taxon>Bacteria</taxon>
        <taxon>Bacillati</taxon>
        <taxon>Actinomycetota</taxon>
        <taxon>Actinomycetes</taxon>
        <taxon>Streptosporangiales</taxon>
        <taxon>Streptosporangiaceae</taxon>
        <taxon>Nonomuraea</taxon>
    </lineage>
</organism>